<feature type="signal peptide" evidence="1">
    <location>
        <begin position="1"/>
        <end position="19"/>
    </location>
</feature>
<dbReference type="SUPFAM" id="SSF100895">
    <property type="entry name" value="Kazal-type serine protease inhibitors"/>
    <property type="match status" value="1"/>
</dbReference>
<protein>
    <recommendedName>
        <fullName evidence="2">Kazal-like domain-containing protein</fullName>
    </recommendedName>
</protein>
<sequence>MKFAAVAVLASVLTIGISAQAGSSGCEKKACSPNDPKVCASNGVTYTNRCEFDYENCENGNYQWTVLTHTKSIVLTQRYH</sequence>
<dbReference type="AlphaFoldDB" id="A0A6A3IYS0"/>
<dbReference type="OrthoDB" id="88691at2759"/>
<dbReference type="Gene3D" id="3.30.60.30">
    <property type="match status" value="1"/>
</dbReference>
<dbReference type="InterPro" id="IPR036058">
    <property type="entry name" value="Kazal_dom_sf"/>
</dbReference>
<name>A0A6A3IYS0_9STRA</name>
<evidence type="ECO:0000256" key="1">
    <source>
        <dbReference type="SAM" id="SignalP"/>
    </source>
</evidence>
<organism evidence="3 4">
    <name type="scientific">Phytophthora rubi</name>
    <dbReference type="NCBI Taxonomy" id="129364"/>
    <lineage>
        <taxon>Eukaryota</taxon>
        <taxon>Sar</taxon>
        <taxon>Stramenopiles</taxon>
        <taxon>Oomycota</taxon>
        <taxon>Peronosporomycetes</taxon>
        <taxon>Peronosporales</taxon>
        <taxon>Peronosporaceae</taxon>
        <taxon>Phytophthora</taxon>
    </lineage>
</organism>
<accession>A0A6A3IYS0</accession>
<feature type="domain" description="Kazal-like" evidence="2">
    <location>
        <begin position="20"/>
        <end position="60"/>
    </location>
</feature>
<dbReference type="PROSITE" id="PS51465">
    <property type="entry name" value="KAZAL_2"/>
    <property type="match status" value="1"/>
</dbReference>
<dbReference type="Pfam" id="PF07648">
    <property type="entry name" value="Kazal_2"/>
    <property type="match status" value="1"/>
</dbReference>
<comment type="caution">
    <text evidence="3">The sequence shown here is derived from an EMBL/GenBank/DDBJ whole genome shotgun (WGS) entry which is preliminary data.</text>
</comment>
<feature type="chain" id="PRO_5025501007" description="Kazal-like domain-containing protein" evidence="1">
    <location>
        <begin position="20"/>
        <end position="80"/>
    </location>
</feature>
<dbReference type="CDD" id="cd00104">
    <property type="entry name" value="KAZAL_FS"/>
    <property type="match status" value="1"/>
</dbReference>
<dbReference type="PROSITE" id="PS51257">
    <property type="entry name" value="PROKAR_LIPOPROTEIN"/>
    <property type="match status" value="1"/>
</dbReference>
<evidence type="ECO:0000313" key="3">
    <source>
        <dbReference type="EMBL" id="KAE8984543.1"/>
    </source>
</evidence>
<dbReference type="Proteomes" id="UP000435112">
    <property type="component" value="Unassembled WGS sequence"/>
</dbReference>
<proteinExistence type="predicted"/>
<dbReference type="EMBL" id="QXFU01002535">
    <property type="protein sequence ID" value="KAE8984543.1"/>
    <property type="molecule type" value="Genomic_DNA"/>
</dbReference>
<keyword evidence="1" id="KW-0732">Signal</keyword>
<evidence type="ECO:0000259" key="2">
    <source>
        <dbReference type="PROSITE" id="PS51465"/>
    </source>
</evidence>
<dbReference type="InterPro" id="IPR002350">
    <property type="entry name" value="Kazal_dom"/>
</dbReference>
<reference evidence="3 4" key="1">
    <citation type="submission" date="2018-09" db="EMBL/GenBank/DDBJ databases">
        <title>Genomic investigation of the strawberry pathogen Phytophthora fragariae indicates pathogenicity is determined by transcriptional variation in three key races.</title>
        <authorList>
            <person name="Adams T.M."/>
            <person name="Armitage A.D."/>
            <person name="Sobczyk M.K."/>
            <person name="Bates H.J."/>
            <person name="Dunwell J.M."/>
            <person name="Nellist C.F."/>
            <person name="Harrison R.J."/>
        </authorList>
    </citation>
    <scope>NUCLEOTIDE SEQUENCE [LARGE SCALE GENOMIC DNA]</scope>
    <source>
        <strain evidence="3 4">SCRP324</strain>
    </source>
</reference>
<gene>
    <name evidence="3" type="ORF">PR002_g22910</name>
</gene>
<evidence type="ECO:0000313" key="4">
    <source>
        <dbReference type="Proteomes" id="UP000435112"/>
    </source>
</evidence>